<dbReference type="InterPro" id="IPR029052">
    <property type="entry name" value="Metallo-depent_PP-like"/>
</dbReference>
<protein>
    <submittedName>
        <fullName evidence="3">Diadenosine tetraphosphatase</fullName>
    </submittedName>
</protein>
<dbReference type="SUPFAM" id="SSF52540">
    <property type="entry name" value="P-loop containing nucleoside triphosphate hydrolases"/>
    <property type="match status" value="1"/>
</dbReference>
<dbReference type="GO" id="GO:0016787">
    <property type="term" value="F:hydrolase activity"/>
    <property type="evidence" value="ECO:0007669"/>
    <property type="project" value="InterPro"/>
</dbReference>
<dbReference type="InterPro" id="IPR027417">
    <property type="entry name" value="P-loop_NTPase"/>
</dbReference>
<dbReference type="Gene3D" id="3.60.21.10">
    <property type="match status" value="1"/>
</dbReference>
<organism evidence="3 4">
    <name type="scientific">Acetatifactor muris</name>
    <dbReference type="NCBI Taxonomy" id="879566"/>
    <lineage>
        <taxon>Bacteria</taxon>
        <taxon>Bacillati</taxon>
        <taxon>Bacillota</taxon>
        <taxon>Clostridia</taxon>
        <taxon>Lachnospirales</taxon>
        <taxon>Lachnospiraceae</taxon>
        <taxon>Acetatifactor</taxon>
    </lineage>
</organism>
<proteinExistence type="predicted"/>
<dbReference type="EMBL" id="OFSM01000014">
    <property type="protein sequence ID" value="SOY30242.1"/>
    <property type="molecule type" value="Genomic_DNA"/>
</dbReference>
<dbReference type="GO" id="GO:0003972">
    <property type="term" value="F:RNA ligase (ATP) activity"/>
    <property type="evidence" value="ECO:0007669"/>
    <property type="project" value="TreeGrafter"/>
</dbReference>
<sequence length="731" mass="85474">MRILLLLRGSASCGKSTWIEQHGLKPYTLSADDIRLLCQSPVMLADGSEGISQSNDGTVWKTLFSILEIRMQRGDFTVIDATNSKTSEMNRYREMCETYRYRIYCVDFTDIPIEEVKRRNAGRETFKKVPEEVIDNMYSRFRTQKIPSGIKVIRPDELDTIWLKLFDMSNYRKIHHIGDIHGCNTVLQRYLEDNGGLKDDEMYIFVGDYIDRGVENAEVVKFLISIMNRKNVLMLEGNHERWLWLWANDCTGRSKEFELITKPALDAAGINKKDVRQLYRKFGQCAYYKYGEIIYLVTHAGLSTLPQNLSLVATEQMIKGVGNYDDFEKVAETFFDTTPDNCYQIHGHRNTKQMPTMVNDRVFNLEGQVEYGGCLRCVQVDESGIHCTELENEVYKTPEMQEAQGVVESSIADIIISLRGNKYIQEKKFGNISSFNYTDKAFYDRVWDAQTTKARGLYLDTAKGKVTARAYDKFFNVNERPETKFEMLQHKLKFPVTAYVKENGFLGIVSYNEYEDGLFAASKSTIDSQYARYFQEMLQKKVTPENLERMKEYCKEKEVSFVFECVDMEHDPHIIDYSESRLFLLDIVYNQMEFARYGYDDLCHTAGLFGLEAKERAYEIANWQEFYDWYYDIMESDYEYHGRKIEGFVIEDSGGYMTKIKLSYYNFWKFMRSVSHEAVRKGYISKTSALTTPLANEYYSWVRKLHDREDRDTLPRDICTLRKMFYAEKGI</sequence>
<dbReference type="PANTHER" id="PTHR32004">
    <property type="entry name" value="TRNA LIGASE"/>
    <property type="match status" value="1"/>
</dbReference>
<gene>
    <name evidence="3" type="ORF">AMURIS_02967</name>
</gene>
<evidence type="ECO:0000313" key="3">
    <source>
        <dbReference type="EMBL" id="SOY30242.1"/>
    </source>
</evidence>
<dbReference type="AlphaFoldDB" id="A0A2K4ZIL2"/>
<feature type="domain" description="Calcineurin-like phosphoesterase" evidence="1">
    <location>
        <begin position="173"/>
        <end position="308"/>
    </location>
</feature>
<dbReference type="Pfam" id="PF09511">
    <property type="entry name" value="RNA_lig_T4_1"/>
    <property type="match status" value="1"/>
</dbReference>
<dbReference type="Pfam" id="PF00149">
    <property type="entry name" value="Metallophos"/>
    <property type="match status" value="1"/>
</dbReference>
<dbReference type="GO" id="GO:0006388">
    <property type="term" value="P:tRNA splicing, via endonucleolytic cleavage and ligation"/>
    <property type="evidence" value="ECO:0007669"/>
    <property type="project" value="TreeGrafter"/>
</dbReference>
<dbReference type="InterPro" id="IPR004843">
    <property type="entry name" value="Calcineurin-like_PHP"/>
</dbReference>
<dbReference type="SUPFAM" id="SSF56300">
    <property type="entry name" value="Metallo-dependent phosphatases"/>
    <property type="match status" value="1"/>
</dbReference>
<name>A0A2K4ZIL2_9FIRM</name>
<dbReference type="PANTHER" id="PTHR32004:SF1">
    <property type="entry name" value="TRNA LIGASE"/>
    <property type="match status" value="1"/>
</dbReference>
<reference evidence="3 4" key="1">
    <citation type="submission" date="2018-01" db="EMBL/GenBank/DDBJ databases">
        <authorList>
            <person name="Gaut B.S."/>
            <person name="Morton B.R."/>
            <person name="Clegg M.T."/>
            <person name="Duvall M.R."/>
        </authorList>
    </citation>
    <scope>NUCLEOTIDE SEQUENCE [LARGE SCALE GENOMIC DNA]</scope>
    <source>
        <strain evidence="3">GP69</strain>
    </source>
</reference>
<keyword evidence="4" id="KW-1185">Reference proteome</keyword>
<dbReference type="Proteomes" id="UP000236311">
    <property type="component" value="Unassembled WGS sequence"/>
</dbReference>
<dbReference type="Pfam" id="PF13671">
    <property type="entry name" value="AAA_33"/>
    <property type="match status" value="1"/>
</dbReference>
<dbReference type="OrthoDB" id="9805698at2"/>
<evidence type="ECO:0000259" key="2">
    <source>
        <dbReference type="Pfam" id="PF09511"/>
    </source>
</evidence>
<dbReference type="PRINTS" id="PR00114">
    <property type="entry name" value="STPHPHTASE"/>
</dbReference>
<evidence type="ECO:0000313" key="4">
    <source>
        <dbReference type="Proteomes" id="UP000236311"/>
    </source>
</evidence>
<dbReference type="InterPro" id="IPR006186">
    <property type="entry name" value="Ser/Thr-sp_prot-phosphatase"/>
</dbReference>
<accession>A0A2K4ZIL2</accession>
<dbReference type="Gene3D" id="3.40.50.300">
    <property type="entry name" value="P-loop containing nucleotide triphosphate hydrolases"/>
    <property type="match status" value="1"/>
</dbReference>
<dbReference type="RefSeq" id="WP_103240297.1">
    <property type="nucleotide sequence ID" value="NZ_JANJZD010000013.1"/>
</dbReference>
<dbReference type="InterPro" id="IPR019039">
    <property type="entry name" value="T4-Rnl1-like_N"/>
</dbReference>
<feature type="domain" description="T4 RNA ligase 1-like N-terminal" evidence="2">
    <location>
        <begin position="453"/>
        <end position="665"/>
    </location>
</feature>
<evidence type="ECO:0000259" key="1">
    <source>
        <dbReference type="Pfam" id="PF00149"/>
    </source>
</evidence>